<feature type="transmembrane region" description="Helical" evidence="1">
    <location>
        <begin position="31"/>
        <end position="49"/>
    </location>
</feature>
<keyword evidence="3" id="KW-1185">Reference proteome</keyword>
<protein>
    <submittedName>
        <fullName evidence="2">Uncharacterized protein</fullName>
    </submittedName>
</protein>
<gene>
    <name evidence="2" type="ORF">BN874_800012</name>
</gene>
<keyword evidence="1" id="KW-0472">Membrane</keyword>
<dbReference type="AlphaFoldDB" id="A0A7U7J690"/>
<comment type="caution">
    <text evidence="2">The sequence shown here is derived from an EMBL/GenBank/DDBJ whole genome shotgun (WGS) entry which is preliminary data.</text>
</comment>
<evidence type="ECO:0000256" key="1">
    <source>
        <dbReference type="SAM" id="Phobius"/>
    </source>
</evidence>
<dbReference type="Proteomes" id="UP000019184">
    <property type="component" value="Unassembled WGS sequence"/>
</dbReference>
<keyword evidence="1" id="KW-1133">Transmembrane helix</keyword>
<proteinExistence type="predicted"/>
<name>A0A7U7J690_9GAMM</name>
<reference evidence="2 3" key="1">
    <citation type="journal article" date="2014" name="ISME J.">
        <title>Candidatus Competibacter-lineage genomes retrieved from metagenomes reveal functional metabolic diversity.</title>
        <authorList>
            <person name="McIlroy S.J."/>
            <person name="Albertsen M."/>
            <person name="Andresen E.K."/>
            <person name="Saunders A.M."/>
            <person name="Kristiansen R."/>
            <person name="Stokholm-Bjerregaard M."/>
            <person name="Nielsen K.L."/>
            <person name="Nielsen P.H."/>
        </authorList>
    </citation>
    <scope>NUCLEOTIDE SEQUENCE [LARGE SCALE GENOMIC DNA]</scope>
    <source>
        <strain evidence="2 3">Run_B_J11</strain>
    </source>
</reference>
<keyword evidence="1" id="KW-0812">Transmembrane</keyword>
<evidence type="ECO:0000313" key="2">
    <source>
        <dbReference type="EMBL" id="CDH47419.1"/>
    </source>
</evidence>
<organism evidence="2 3">
    <name type="scientific">Candidatus Contendobacter odensis Run_B_J11</name>
    <dbReference type="NCBI Taxonomy" id="1400861"/>
    <lineage>
        <taxon>Bacteria</taxon>
        <taxon>Pseudomonadati</taxon>
        <taxon>Pseudomonadota</taxon>
        <taxon>Gammaproteobacteria</taxon>
        <taxon>Candidatus Competibacteraceae</taxon>
        <taxon>Candidatus Contendibacter</taxon>
    </lineage>
</organism>
<evidence type="ECO:0000313" key="3">
    <source>
        <dbReference type="Proteomes" id="UP000019184"/>
    </source>
</evidence>
<accession>A0A7U7J690</accession>
<dbReference type="EMBL" id="CBTK010000299">
    <property type="protein sequence ID" value="CDH47419.1"/>
    <property type="molecule type" value="Genomic_DNA"/>
</dbReference>
<feature type="transmembrane region" description="Helical" evidence="1">
    <location>
        <begin position="7"/>
        <end position="25"/>
    </location>
</feature>
<sequence length="60" mass="6922">MIKTSDIFILLAVIVSFFVSGYLWFNGYREQGLFTAIWVPSILCFGIYFKLMTRGGSHHE</sequence>